<comment type="caution">
    <text evidence="2">The sequence shown here is derived from an EMBL/GenBank/DDBJ whole genome shotgun (WGS) entry which is preliminary data.</text>
</comment>
<dbReference type="EMBL" id="BARS01035545">
    <property type="protein sequence ID" value="GAG19758.1"/>
    <property type="molecule type" value="Genomic_DNA"/>
</dbReference>
<dbReference type="SUPFAM" id="SSF55021">
    <property type="entry name" value="ACT-like"/>
    <property type="match status" value="1"/>
</dbReference>
<gene>
    <name evidence="2" type="ORF">S01H1_54755</name>
</gene>
<evidence type="ECO:0000313" key="2">
    <source>
        <dbReference type="EMBL" id="GAG19758.1"/>
    </source>
</evidence>
<protein>
    <recommendedName>
        <fullName evidence="1">ACT domain-containing protein</fullName>
    </recommendedName>
</protein>
<sequence length="143" mass="14988">DSIMDLIVERVNVWAASVRDKAGGLSRLLAGLRDAGADLDFVIARRTPEEPGMGVVFVTPLRGNKEVAAAARLGFNVTSSVHSVRVEGDNRPGVAAEVTEKLAAAGINLRGFSAAVIGPRFIFYIGLDSAADAEKAADILQQA</sequence>
<feature type="non-terminal residue" evidence="2">
    <location>
        <position position="1"/>
    </location>
</feature>
<accession>X0W567</accession>
<dbReference type="InterPro" id="IPR002912">
    <property type="entry name" value="ACT_dom"/>
</dbReference>
<dbReference type="PROSITE" id="PS51671">
    <property type="entry name" value="ACT"/>
    <property type="match status" value="1"/>
</dbReference>
<dbReference type="Pfam" id="PF01842">
    <property type="entry name" value="ACT"/>
    <property type="match status" value="1"/>
</dbReference>
<dbReference type="CDD" id="cd02116">
    <property type="entry name" value="ACT"/>
    <property type="match status" value="1"/>
</dbReference>
<feature type="domain" description="ACT" evidence="1">
    <location>
        <begin position="83"/>
        <end position="143"/>
    </location>
</feature>
<evidence type="ECO:0000259" key="1">
    <source>
        <dbReference type="PROSITE" id="PS51671"/>
    </source>
</evidence>
<dbReference type="Gene3D" id="3.30.70.260">
    <property type="match status" value="1"/>
</dbReference>
<reference evidence="2" key="1">
    <citation type="journal article" date="2014" name="Front. Microbiol.">
        <title>High frequency of phylogenetically diverse reductive dehalogenase-homologous genes in deep subseafloor sedimentary metagenomes.</title>
        <authorList>
            <person name="Kawai M."/>
            <person name="Futagami T."/>
            <person name="Toyoda A."/>
            <person name="Takaki Y."/>
            <person name="Nishi S."/>
            <person name="Hori S."/>
            <person name="Arai W."/>
            <person name="Tsubouchi T."/>
            <person name="Morono Y."/>
            <person name="Uchiyama I."/>
            <person name="Ito T."/>
            <person name="Fujiyama A."/>
            <person name="Inagaki F."/>
            <person name="Takami H."/>
        </authorList>
    </citation>
    <scope>NUCLEOTIDE SEQUENCE</scope>
    <source>
        <strain evidence="2">Expedition CK06-06</strain>
    </source>
</reference>
<dbReference type="AlphaFoldDB" id="X0W567"/>
<name>X0W567_9ZZZZ</name>
<organism evidence="2">
    <name type="scientific">marine sediment metagenome</name>
    <dbReference type="NCBI Taxonomy" id="412755"/>
    <lineage>
        <taxon>unclassified sequences</taxon>
        <taxon>metagenomes</taxon>
        <taxon>ecological metagenomes</taxon>
    </lineage>
</organism>
<proteinExistence type="predicted"/>
<dbReference type="InterPro" id="IPR045865">
    <property type="entry name" value="ACT-like_dom_sf"/>
</dbReference>